<organism evidence="5 6">
    <name type="scientific">Actinoplanes utahensis</name>
    <dbReference type="NCBI Taxonomy" id="1869"/>
    <lineage>
        <taxon>Bacteria</taxon>
        <taxon>Bacillati</taxon>
        <taxon>Actinomycetota</taxon>
        <taxon>Actinomycetes</taxon>
        <taxon>Micromonosporales</taxon>
        <taxon>Micromonosporaceae</taxon>
        <taxon>Actinoplanes</taxon>
    </lineage>
</organism>
<dbReference type="Proteomes" id="UP000054537">
    <property type="component" value="Unassembled WGS sequence"/>
</dbReference>
<name>A0A0A6UUX2_ACTUT</name>
<dbReference type="eggNOG" id="COG0438">
    <property type="taxonomic scope" value="Bacteria"/>
</dbReference>
<dbReference type="GO" id="GO:1901137">
    <property type="term" value="P:carbohydrate derivative biosynthetic process"/>
    <property type="evidence" value="ECO:0007669"/>
    <property type="project" value="UniProtKB-ARBA"/>
</dbReference>
<feature type="domain" description="Glycosyl transferase family 1" evidence="3">
    <location>
        <begin position="188"/>
        <end position="346"/>
    </location>
</feature>
<comment type="caution">
    <text evidence="5">The sequence shown here is derived from an EMBL/GenBank/DDBJ whole genome shotgun (WGS) entry which is preliminary data.</text>
</comment>
<dbReference type="PANTHER" id="PTHR45947:SF14">
    <property type="entry name" value="SLL1723 PROTEIN"/>
    <property type="match status" value="1"/>
</dbReference>
<reference evidence="5 6" key="1">
    <citation type="submission" date="2014-10" db="EMBL/GenBank/DDBJ databases">
        <title>Draft genome sequence of Actinoplanes utahensis NRRL 12052.</title>
        <authorList>
            <person name="Velasco-Bucheli B."/>
            <person name="del Cerro C."/>
            <person name="Hormigo D."/>
            <person name="Garcia J.L."/>
            <person name="Acebal C."/>
            <person name="Arroyo M."/>
            <person name="de la Mata I."/>
        </authorList>
    </citation>
    <scope>NUCLEOTIDE SEQUENCE [LARGE SCALE GENOMIC DNA]</scope>
    <source>
        <strain evidence="5 6">NRRL 12052</strain>
    </source>
</reference>
<dbReference type="STRING" id="1869.MB27_01130"/>
<dbReference type="RefSeq" id="WP_043521718.1">
    <property type="nucleotide sequence ID" value="NZ_BAABKU010000007.1"/>
</dbReference>
<accession>A0A0A6UUX2</accession>
<evidence type="ECO:0000259" key="4">
    <source>
        <dbReference type="Pfam" id="PF13439"/>
    </source>
</evidence>
<dbReference type="InterPro" id="IPR001296">
    <property type="entry name" value="Glyco_trans_1"/>
</dbReference>
<dbReference type="GO" id="GO:0016757">
    <property type="term" value="F:glycosyltransferase activity"/>
    <property type="evidence" value="ECO:0007669"/>
    <property type="project" value="UniProtKB-KW"/>
</dbReference>
<evidence type="ECO:0000256" key="2">
    <source>
        <dbReference type="ARBA" id="ARBA00022679"/>
    </source>
</evidence>
<dbReference type="AlphaFoldDB" id="A0A0A6UUX2"/>
<keyword evidence="2 5" id="KW-0808">Transferase</keyword>
<gene>
    <name evidence="5" type="ORF">MB27_01130</name>
</gene>
<evidence type="ECO:0000259" key="3">
    <source>
        <dbReference type="Pfam" id="PF00534"/>
    </source>
</evidence>
<feature type="domain" description="Glycosyltransferase subfamily 4-like N-terminal" evidence="4">
    <location>
        <begin position="20"/>
        <end position="178"/>
    </location>
</feature>
<dbReference type="InterPro" id="IPR050194">
    <property type="entry name" value="Glycosyltransferase_grp1"/>
</dbReference>
<keyword evidence="1" id="KW-0328">Glycosyltransferase</keyword>
<proteinExistence type="predicted"/>
<dbReference type="OrthoDB" id="506201at2"/>
<dbReference type="PANTHER" id="PTHR45947">
    <property type="entry name" value="SULFOQUINOVOSYL TRANSFERASE SQD2"/>
    <property type="match status" value="1"/>
</dbReference>
<keyword evidence="6" id="KW-1185">Reference proteome</keyword>
<protein>
    <submittedName>
        <fullName evidence="5">Glycosyl transferase family 1</fullName>
    </submittedName>
</protein>
<dbReference type="EMBL" id="JRTT01000001">
    <property type="protein sequence ID" value="KHD79246.1"/>
    <property type="molecule type" value="Genomic_DNA"/>
</dbReference>
<evidence type="ECO:0000256" key="1">
    <source>
        <dbReference type="ARBA" id="ARBA00022676"/>
    </source>
</evidence>
<dbReference type="Gene3D" id="3.40.50.2000">
    <property type="entry name" value="Glycogen Phosphorylase B"/>
    <property type="match status" value="2"/>
</dbReference>
<dbReference type="Pfam" id="PF13439">
    <property type="entry name" value="Glyco_transf_4"/>
    <property type="match status" value="1"/>
</dbReference>
<dbReference type="SUPFAM" id="SSF53756">
    <property type="entry name" value="UDP-Glycosyltransferase/glycogen phosphorylase"/>
    <property type="match status" value="1"/>
</dbReference>
<evidence type="ECO:0000313" key="6">
    <source>
        <dbReference type="Proteomes" id="UP000054537"/>
    </source>
</evidence>
<dbReference type="InterPro" id="IPR028098">
    <property type="entry name" value="Glyco_trans_4-like_N"/>
</dbReference>
<evidence type="ECO:0000313" key="5">
    <source>
        <dbReference type="EMBL" id="KHD79246.1"/>
    </source>
</evidence>
<sequence>MSPDRRRVAIWRSALLLGSETFIRAQGDALSRWSPTYVGATRVDSALARPDDVITFPDGPAGRREFLRLRLSGASPRLRGVLAETRPELVHAHFGGDGWLVSRTAQQLGVPLIVTVHGHDVTRQPQSPGLHGIRYRRNLRGVFARATLVIAVSEVIRGHAERWGADPAKVRVHYTGVPVPAAIPMVAKRWDIAFVGRFVAKKGVDDLLTALARLDSPRPRALLIGDGPLLPAMRDRAERLGVDATFVGSQPPESVQRHLAESRMLAAPSKTAPDGDTEGLPTTILEAGALGLPVVATHHSGIPEAVLDGRTGLLVPEADPAALAAAFTRLLGDADLRRRFGTHARDHIAAGFDLHTQTSRLEDLYDEAASTVLAAARRR</sequence>
<dbReference type="Pfam" id="PF00534">
    <property type="entry name" value="Glycos_transf_1"/>
    <property type="match status" value="1"/>
</dbReference>